<evidence type="ECO:0000313" key="2">
    <source>
        <dbReference type="EMBL" id="PDX72163.1"/>
    </source>
</evidence>
<comment type="caution">
    <text evidence="2">The sequence shown here is derived from an EMBL/GenBank/DDBJ whole genome shotgun (WGS) entry which is preliminary data.</text>
</comment>
<dbReference type="Gene3D" id="3.40.50.300">
    <property type="entry name" value="P-loop containing nucleotide triphosphate hydrolases"/>
    <property type="match status" value="1"/>
</dbReference>
<reference evidence="2 3" key="1">
    <citation type="journal article" date="2017" name="Front. Microbiol.">
        <title>New Insights into the Diversity of the Genus Faecalibacterium.</title>
        <authorList>
            <person name="Benevides L."/>
            <person name="Burman S."/>
            <person name="Martin R."/>
            <person name="Robert V."/>
            <person name="Thomas M."/>
            <person name="Miquel S."/>
            <person name="Chain F."/>
            <person name="Sokol H."/>
            <person name="Bermudez-Humaran L.G."/>
            <person name="Morrison M."/>
            <person name="Langella P."/>
            <person name="Azevedo V.A."/>
            <person name="Chatel J.M."/>
            <person name="Soares S."/>
        </authorList>
    </citation>
    <scope>NUCLEOTIDE SEQUENCE [LARGE SCALE GENOMIC DNA]</scope>
    <source>
        <strain evidence="2 3">CNCM I 4546</strain>
    </source>
</reference>
<dbReference type="InterPro" id="IPR003593">
    <property type="entry name" value="AAA+_ATPase"/>
</dbReference>
<dbReference type="SMART" id="SM00382">
    <property type="entry name" value="AAA"/>
    <property type="match status" value="1"/>
</dbReference>
<organism evidence="2 3">
    <name type="scientific">Faecalibacterium prausnitzii</name>
    <dbReference type="NCBI Taxonomy" id="853"/>
    <lineage>
        <taxon>Bacteria</taxon>
        <taxon>Bacillati</taxon>
        <taxon>Bacillota</taxon>
        <taxon>Clostridia</taxon>
        <taxon>Eubacteriales</taxon>
        <taxon>Oscillospiraceae</taxon>
        <taxon>Faecalibacterium</taxon>
    </lineage>
</organism>
<proteinExistence type="predicted"/>
<dbReference type="Pfam" id="PF13481">
    <property type="entry name" value="AAA_25"/>
    <property type="match status" value="1"/>
</dbReference>
<evidence type="ECO:0000313" key="3">
    <source>
        <dbReference type="Proteomes" id="UP000219901"/>
    </source>
</evidence>
<dbReference type="SUPFAM" id="SSF52540">
    <property type="entry name" value="P-loop containing nucleoside triphosphate hydrolases"/>
    <property type="match status" value="1"/>
</dbReference>
<protein>
    <recommendedName>
        <fullName evidence="1">AAA+ ATPase domain-containing protein</fullName>
    </recommendedName>
</protein>
<sequence>MQNTNQNNARLEVIKASEIEPKEIEWLWYPFIPYGKVTLLQGDPGDGKSTFMLTIAALLTRGEPLPFTDTGKPHEPISVIYQTTEDDADDTIVPRFIKANGDRERLLFISEKESPLTFDDGRILSAIRETGARVLILDPLSSYIGDCQINAANEVRPRFNCLIRIAKETGCAIVIINHLNKMFGTKAIYRTPGSIDIVGAVRSALLIGRSRENEDERILVQQKANLAPTGKAIVFSVGEDGIRFIEQTEKTADELLSMLPQKSGGRPNVKTDAAVRLLSELLSDGEEHEASECEAKLSEANISGSTAKKAKAILGVVSTKRRFGWFWSLPKCDDELPF</sequence>
<dbReference type="Proteomes" id="UP000219901">
    <property type="component" value="Unassembled WGS sequence"/>
</dbReference>
<dbReference type="PRINTS" id="PR01874">
    <property type="entry name" value="DNAREPAIRADA"/>
</dbReference>
<accession>A0A2A6ZZD4</accession>
<gene>
    <name evidence="2" type="ORF">CGS55_09695</name>
</gene>
<evidence type="ECO:0000259" key="1">
    <source>
        <dbReference type="SMART" id="SM00382"/>
    </source>
</evidence>
<feature type="domain" description="AAA+ ATPase" evidence="1">
    <location>
        <begin position="34"/>
        <end position="211"/>
    </location>
</feature>
<name>A0A2A6ZZD4_9FIRM</name>
<dbReference type="EMBL" id="NMTV01000055">
    <property type="protein sequence ID" value="PDX72163.1"/>
    <property type="molecule type" value="Genomic_DNA"/>
</dbReference>
<dbReference type="AlphaFoldDB" id="A0A2A6ZZD4"/>
<dbReference type="RefSeq" id="WP_097783375.1">
    <property type="nucleotide sequence ID" value="NZ_NMTV01000055.1"/>
</dbReference>
<dbReference type="InterPro" id="IPR027417">
    <property type="entry name" value="P-loop_NTPase"/>
</dbReference>